<dbReference type="Gene3D" id="3.30.420.10">
    <property type="entry name" value="Ribonuclease H-like superfamily/Ribonuclease H"/>
    <property type="match status" value="1"/>
</dbReference>
<feature type="domain" description="Integrase zinc-binding" evidence="1">
    <location>
        <begin position="80"/>
        <end position="133"/>
    </location>
</feature>
<dbReference type="Proteomes" id="UP000053766">
    <property type="component" value="Unassembled WGS sequence"/>
</dbReference>
<reference evidence="2 3" key="1">
    <citation type="submission" date="2013-11" db="EMBL/GenBank/DDBJ databases">
        <title>Draft genome of the bovine lungworm Dictyocaulus viviparus.</title>
        <authorList>
            <person name="Mitreva M."/>
        </authorList>
    </citation>
    <scope>NUCLEOTIDE SEQUENCE [LARGE SCALE GENOMIC DNA]</scope>
    <source>
        <strain evidence="2 3">HannoverDv2000</strain>
    </source>
</reference>
<organism evidence="2 3">
    <name type="scientific">Dictyocaulus viviparus</name>
    <name type="common">Bovine lungworm</name>
    <dbReference type="NCBI Taxonomy" id="29172"/>
    <lineage>
        <taxon>Eukaryota</taxon>
        <taxon>Metazoa</taxon>
        <taxon>Ecdysozoa</taxon>
        <taxon>Nematoda</taxon>
        <taxon>Chromadorea</taxon>
        <taxon>Rhabditida</taxon>
        <taxon>Rhabditina</taxon>
        <taxon>Rhabditomorpha</taxon>
        <taxon>Strongyloidea</taxon>
        <taxon>Metastrongylidae</taxon>
        <taxon>Dictyocaulus</taxon>
    </lineage>
</organism>
<keyword evidence="3" id="KW-1185">Reference proteome</keyword>
<dbReference type="GO" id="GO:0003676">
    <property type="term" value="F:nucleic acid binding"/>
    <property type="evidence" value="ECO:0007669"/>
    <property type="project" value="InterPro"/>
</dbReference>
<sequence>MLTRLKDIPEVLCKYHKTIEEQLQQGITEGRNKAKPNEGRIIRYLPHQPGNHGTLLCKARIGNANIPSKIQEPALVVPNTPLAEMLVHEAHLPYHCSTSQTIANLRRRFWIPSLRQMARKADRKCLPCRRMNNLPYKYRDMDDLPAARVRRTRPFDHVGLDYFGLLTTKLNETSTKAYGIILTCTRTRLLHLELVRDISTKGLLLA</sequence>
<evidence type="ECO:0000313" key="2">
    <source>
        <dbReference type="EMBL" id="KJH41427.1"/>
    </source>
</evidence>
<dbReference type="OrthoDB" id="5866088at2759"/>
<accession>A0A0D8XCD2</accession>
<dbReference type="InterPro" id="IPR036397">
    <property type="entry name" value="RNaseH_sf"/>
</dbReference>
<dbReference type="Pfam" id="PF17921">
    <property type="entry name" value="Integrase_H2C2"/>
    <property type="match status" value="1"/>
</dbReference>
<dbReference type="AlphaFoldDB" id="A0A0D8XCD2"/>
<reference evidence="3" key="2">
    <citation type="journal article" date="2016" name="Sci. Rep.">
        <title>Dictyocaulus viviparus genome, variome and transcriptome elucidate lungworm biology and support future intervention.</title>
        <authorList>
            <person name="McNulty S.N."/>
            <person name="Strube C."/>
            <person name="Rosa B.A."/>
            <person name="Martin J.C."/>
            <person name="Tyagi R."/>
            <person name="Choi Y.J."/>
            <person name="Wang Q."/>
            <person name="Hallsworth Pepin K."/>
            <person name="Zhang X."/>
            <person name="Ozersky P."/>
            <person name="Wilson R.K."/>
            <person name="Sternberg P.W."/>
            <person name="Gasser R.B."/>
            <person name="Mitreva M."/>
        </authorList>
    </citation>
    <scope>NUCLEOTIDE SEQUENCE [LARGE SCALE GENOMIC DNA]</scope>
    <source>
        <strain evidence="3">HannoverDv2000</strain>
    </source>
</reference>
<dbReference type="Gene3D" id="1.10.340.70">
    <property type="match status" value="1"/>
</dbReference>
<dbReference type="STRING" id="29172.A0A0D8XCD2"/>
<protein>
    <recommendedName>
        <fullName evidence="1">Integrase zinc-binding domain-containing protein</fullName>
    </recommendedName>
</protein>
<dbReference type="EMBL" id="KN716827">
    <property type="protein sequence ID" value="KJH41427.1"/>
    <property type="molecule type" value="Genomic_DNA"/>
</dbReference>
<proteinExistence type="predicted"/>
<name>A0A0D8XCD2_DICVI</name>
<dbReference type="PANTHER" id="PTHR47331">
    <property type="entry name" value="PHD-TYPE DOMAIN-CONTAINING PROTEIN"/>
    <property type="match status" value="1"/>
</dbReference>
<gene>
    <name evidence="2" type="ORF">DICVIV_12597</name>
</gene>
<evidence type="ECO:0000259" key="1">
    <source>
        <dbReference type="Pfam" id="PF17921"/>
    </source>
</evidence>
<dbReference type="InterPro" id="IPR041588">
    <property type="entry name" value="Integrase_H2C2"/>
</dbReference>
<evidence type="ECO:0000313" key="3">
    <source>
        <dbReference type="Proteomes" id="UP000053766"/>
    </source>
</evidence>